<sequence length="959" mass="107788">MSQLDYDPFRENWDEINEDWLENSNDASRKHFEMSCASLKNPERSGDFHQKTSQSRTALKTSDQNRQYVSRELPLEFKRSRSARALKGADNRNRGDKIRSFEEINESRDGSTCGEHEELNEKNFIYSVTFSSFLSSIFSNSIFENPPKEYTLSVNPFIENDVSKVLDQLDGVNVNHSHITAKNHSLYSCFLMRFIETRRKASAAVKEAARMAALRCKMRKVIRINAEAVVSRVCTRKHYLSGGDKEELKGRSQDEMNIVKNYGLSSASITEEANSFAKIGYPLEVSKGNSAFEPMTDACWELNDGFCPHVEALINNSNDSDINDHRVRTGDTQPCSWVAVLVSQIEGSGTKSPPMDCWDSQLKPDKLQEVSSHVEASAPIEEANHLSEDNGDKVVNLSSRFTGDDESNAFYCSYLSNQSFDEVHKHGNLFPGTPTPIVGAEKGLYRNNLSFVDNINSVSPNLNGAGSWIDNSEQNKSVESSLTYSRRNHWIPIIDKGVGWNIKDEIVRPQTPISRIPIDEFCNGNSCDTSNMRSQVDDLMSGEEQPMNQGKFNDCRMSLFWFDSKEGSFCEEPEVISIDVNDANCRKHAGSQVDRTISIFESNSFCRFKDNSRNSMELAASSQDMCFFNQMDSKAISSDFDYAFGCRNSSQRSLSFGSEKPGENYSDEFFKLGFYAGPSSGSPTKSFLRTQQRHLCDKQLHPCSRFTKMTSDQFDRGGEGQSVLSPHSKQTELVCKEGRSSSIADLEYFVNIDYETPLDAEVDLDVEFGSWINALTSRIQPLDPNKDSLSNSDSYLSLREDLHRSNSLHHDGVAFPDQYDITLQDSSTRVPHNGRFDCNRPDERSTISNVSPYISGPHSWAFSKIVSGTKSQSSWDVFSRLDALNTRIEGLFFSVDTALSKSCRFEPLTVSVKETGNVDEKLIFSKHLSSDISEDNRIYGESVLTSSSGRTSNKEAIDI</sequence>
<evidence type="ECO:0000313" key="2">
    <source>
        <dbReference type="EMBL" id="GAV51631.1"/>
    </source>
</evidence>
<dbReference type="AlphaFoldDB" id="A0A1Q3A7I8"/>
<reference evidence="2 3" key="1">
    <citation type="submission" date="2016-08" db="EMBL/GenBank/DDBJ databases">
        <title>Draft genome sequence of allopolyploid Zygosaccharomyces rouxii.</title>
        <authorList>
            <person name="Watanabe J."/>
            <person name="Uehara K."/>
            <person name="Mogi Y."/>
            <person name="Tsukioka Y."/>
        </authorList>
    </citation>
    <scope>NUCLEOTIDE SEQUENCE [LARGE SCALE GENOMIC DNA]</scope>
    <source>
        <strain evidence="2 3">NBRC 110957</strain>
    </source>
</reference>
<evidence type="ECO:0000313" key="3">
    <source>
        <dbReference type="Proteomes" id="UP000187013"/>
    </source>
</evidence>
<proteinExistence type="predicted"/>
<feature type="region of interest" description="Disordered" evidence="1">
    <location>
        <begin position="40"/>
        <end position="67"/>
    </location>
</feature>
<protein>
    <submittedName>
        <fullName evidence="2">Uncharacterized protein</fullName>
    </submittedName>
</protein>
<evidence type="ECO:0000256" key="1">
    <source>
        <dbReference type="SAM" id="MobiDB-lite"/>
    </source>
</evidence>
<feature type="compositionally biased region" description="Polar residues" evidence="1">
    <location>
        <begin position="51"/>
        <end position="67"/>
    </location>
</feature>
<organism evidence="2 3">
    <name type="scientific">Zygosaccharomyces rouxii</name>
    <dbReference type="NCBI Taxonomy" id="4956"/>
    <lineage>
        <taxon>Eukaryota</taxon>
        <taxon>Fungi</taxon>
        <taxon>Dikarya</taxon>
        <taxon>Ascomycota</taxon>
        <taxon>Saccharomycotina</taxon>
        <taxon>Saccharomycetes</taxon>
        <taxon>Saccharomycetales</taxon>
        <taxon>Saccharomycetaceae</taxon>
        <taxon>Zygosaccharomyces</taxon>
    </lineage>
</organism>
<feature type="compositionally biased region" description="Basic and acidic residues" evidence="1">
    <location>
        <begin position="41"/>
        <end position="50"/>
    </location>
</feature>
<dbReference type="Proteomes" id="UP000187013">
    <property type="component" value="Unassembled WGS sequence"/>
</dbReference>
<accession>A0A1Q3A7I8</accession>
<dbReference type="EMBL" id="BDGX01000032">
    <property type="protein sequence ID" value="GAV51631.1"/>
    <property type="molecule type" value="Genomic_DNA"/>
</dbReference>
<name>A0A1Q3A7I8_ZYGRO</name>
<gene>
    <name evidence="2" type="ORF">ZYGR_0AF01020</name>
</gene>
<comment type="caution">
    <text evidence="2">The sequence shown here is derived from an EMBL/GenBank/DDBJ whole genome shotgun (WGS) entry which is preliminary data.</text>
</comment>